<dbReference type="GO" id="GO:0006508">
    <property type="term" value="P:proteolysis"/>
    <property type="evidence" value="ECO:0007669"/>
    <property type="project" value="UniProtKB-KW"/>
</dbReference>
<dbReference type="EMBL" id="QGTQ01000020">
    <property type="protein sequence ID" value="PWV97867.1"/>
    <property type="molecule type" value="Genomic_DNA"/>
</dbReference>
<keyword evidence="3" id="KW-1185">Reference proteome</keyword>
<proteinExistence type="predicted"/>
<protein>
    <submittedName>
        <fullName evidence="2">Transglutaminase-like putative cysteine protease</fullName>
    </submittedName>
</protein>
<dbReference type="Pfam" id="PF01841">
    <property type="entry name" value="Transglut_core"/>
    <property type="match status" value="1"/>
</dbReference>
<dbReference type="SMART" id="SM00460">
    <property type="entry name" value="TGc"/>
    <property type="match status" value="1"/>
</dbReference>
<dbReference type="InterPro" id="IPR013589">
    <property type="entry name" value="Bac_transglu_N"/>
</dbReference>
<dbReference type="InterPro" id="IPR038765">
    <property type="entry name" value="Papain-like_cys_pep_sf"/>
</dbReference>
<dbReference type="Pfam" id="PF08379">
    <property type="entry name" value="Bact_transglu_N"/>
    <property type="match status" value="1"/>
</dbReference>
<dbReference type="GO" id="GO:0008233">
    <property type="term" value="F:peptidase activity"/>
    <property type="evidence" value="ECO:0007669"/>
    <property type="project" value="UniProtKB-KW"/>
</dbReference>
<dbReference type="Gene3D" id="3.10.620.30">
    <property type="match status" value="1"/>
</dbReference>
<dbReference type="SUPFAM" id="SSF54001">
    <property type="entry name" value="Cysteine proteinases"/>
    <property type="match status" value="1"/>
</dbReference>
<feature type="domain" description="Transglutaminase-like" evidence="1">
    <location>
        <begin position="196"/>
        <end position="265"/>
    </location>
</feature>
<name>A0A2V2YPF4_9BACL</name>
<keyword evidence="2" id="KW-0645">Protease</keyword>
<evidence type="ECO:0000259" key="1">
    <source>
        <dbReference type="SMART" id="SM00460"/>
    </source>
</evidence>
<sequence>MKLQISHTTRYSYADPITDSVNEIRLTPCTNERQACYNHSISIEPNASLFTYEDGFGNRVHAFSVNAPHTKLTIRTNLTVVTTESFNKEESGHKQRLKPAEAWARLTSDESVDRFIEFLLPTAYTEITPEIIAFMDQVPVVGAVRETAIAAEGNVTVDVTPAVGVYEWLSALSKYIRSSFIYDPSATNVRTKASEMITNRRGVCQDFAHLMLAVCRARGVPARYVSGYHFVGDLQGGSADFEQASHAWVEAYVPKLGWCGFDPTNESPIGERYVKLGHGRDYKDIVPVKGIYQGTGKQRLQVTVDVRRVDE</sequence>
<comment type="caution">
    <text evidence="2">The sequence shown here is derived from an EMBL/GenBank/DDBJ whole genome shotgun (WGS) entry which is preliminary data.</text>
</comment>
<organism evidence="2 3">
    <name type="scientific">Paenibacillus cellulosilyticus</name>
    <dbReference type="NCBI Taxonomy" id="375489"/>
    <lineage>
        <taxon>Bacteria</taxon>
        <taxon>Bacillati</taxon>
        <taxon>Bacillota</taxon>
        <taxon>Bacilli</taxon>
        <taxon>Bacillales</taxon>
        <taxon>Paenibacillaceae</taxon>
        <taxon>Paenibacillus</taxon>
    </lineage>
</organism>
<dbReference type="OrthoDB" id="9787782at2"/>
<dbReference type="Proteomes" id="UP000246635">
    <property type="component" value="Unassembled WGS sequence"/>
</dbReference>
<dbReference type="InterPro" id="IPR002931">
    <property type="entry name" value="Transglutaminase-like"/>
</dbReference>
<evidence type="ECO:0000313" key="3">
    <source>
        <dbReference type="Proteomes" id="UP000246635"/>
    </source>
</evidence>
<dbReference type="AlphaFoldDB" id="A0A2V2YPF4"/>
<reference evidence="2 3" key="1">
    <citation type="submission" date="2018-05" db="EMBL/GenBank/DDBJ databases">
        <title>Genomic Encyclopedia of Type Strains, Phase III (KMG-III): the genomes of soil and plant-associated and newly described type strains.</title>
        <authorList>
            <person name="Whitman W."/>
        </authorList>
    </citation>
    <scope>NUCLEOTIDE SEQUENCE [LARGE SCALE GENOMIC DNA]</scope>
    <source>
        <strain evidence="2 3">CECT 5696</strain>
    </source>
</reference>
<dbReference type="PANTHER" id="PTHR33490:SF6">
    <property type="entry name" value="SLL1049 PROTEIN"/>
    <property type="match status" value="1"/>
</dbReference>
<dbReference type="RefSeq" id="WP_110045839.1">
    <property type="nucleotide sequence ID" value="NZ_CP054613.1"/>
</dbReference>
<gene>
    <name evidence="2" type="ORF">DFQ01_12054</name>
</gene>
<keyword evidence="2" id="KW-0378">Hydrolase</keyword>
<dbReference type="PANTHER" id="PTHR33490">
    <property type="entry name" value="BLR5614 PROTEIN-RELATED"/>
    <property type="match status" value="1"/>
</dbReference>
<evidence type="ECO:0000313" key="2">
    <source>
        <dbReference type="EMBL" id="PWV97867.1"/>
    </source>
</evidence>
<accession>A0A2V2YPF4</accession>